<accession>A0ABQ1E4Y6</accession>
<proteinExistence type="predicted"/>
<comment type="caution">
    <text evidence="2">The sequence shown here is derived from an EMBL/GenBank/DDBJ whole genome shotgun (WGS) entry which is preliminary data.</text>
</comment>
<gene>
    <name evidence="2" type="ORF">CSC2_03200</name>
</gene>
<evidence type="ECO:0000256" key="1">
    <source>
        <dbReference type="SAM" id="Phobius"/>
    </source>
</evidence>
<evidence type="ECO:0000313" key="3">
    <source>
        <dbReference type="Proteomes" id="UP000663802"/>
    </source>
</evidence>
<keyword evidence="1" id="KW-0812">Transmembrane</keyword>
<evidence type="ECO:0008006" key="4">
    <source>
        <dbReference type="Google" id="ProtNLM"/>
    </source>
</evidence>
<protein>
    <recommendedName>
        <fullName evidence="4">PepSY domain-containing protein</fullName>
    </recommendedName>
</protein>
<reference evidence="2 3" key="1">
    <citation type="journal article" date="2021" name="Int. J. Syst. Evol. Microbiol.">
        <title>Clostridium zeae sp. nov., isolated from corn silage.</title>
        <authorList>
            <person name="Kobayashi H."/>
            <person name="Tanizawa Y."/>
            <person name="Yagura M."/>
            <person name="Sakamoto M."/>
            <person name="Ohkuma M."/>
            <person name="Tohno M."/>
        </authorList>
    </citation>
    <scope>NUCLEOTIDE SEQUENCE [LARGE SCALE GENOMIC DNA]</scope>
    <source>
        <strain evidence="2 3">CSC2</strain>
    </source>
</reference>
<keyword evidence="3" id="KW-1185">Reference proteome</keyword>
<evidence type="ECO:0000313" key="2">
    <source>
        <dbReference type="EMBL" id="GFZ29794.1"/>
    </source>
</evidence>
<organism evidence="2 3">
    <name type="scientific">Clostridium zeae</name>
    <dbReference type="NCBI Taxonomy" id="2759022"/>
    <lineage>
        <taxon>Bacteria</taxon>
        <taxon>Bacillati</taxon>
        <taxon>Bacillota</taxon>
        <taxon>Clostridia</taxon>
        <taxon>Eubacteriales</taxon>
        <taxon>Clostridiaceae</taxon>
        <taxon>Clostridium</taxon>
    </lineage>
</organism>
<keyword evidence="1" id="KW-1133">Transmembrane helix</keyword>
<dbReference type="Proteomes" id="UP000663802">
    <property type="component" value="Unassembled WGS sequence"/>
</dbReference>
<feature type="transmembrane region" description="Helical" evidence="1">
    <location>
        <begin position="7"/>
        <end position="26"/>
    </location>
</feature>
<dbReference type="EMBL" id="BMBA01000001">
    <property type="protein sequence ID" value="GFZ29794.1"/>
    <property type="molecule type" value="Genomic_DNA"/>
</dbReference>
<sequence>MERKKKIITILSFFLLVVSVILYNSFLSQNTKKLTTNTIAKTQNLSTDKFSLKEAYSKALIEAMNWNKDSKLVIITSVDDDEKELAGASGKRKKWNLIFANLPTEETLQISIDNGEVKKFPVSKEKTMANVIINPDSMQIDSTEIIEKAKKDFKLKPGIDWANGFHFSLMNNGNQTYMTVTGLNQDNKFTQIYYDSKTGACIGSKVQPN</sequence>
<name>A0ABQ1E4Y6_9CLOT</name>
<dbReference type="RefSeq" id="WP_206867804.1">
    <property type="nucleotide sequence ID" value="NZ_BMBA01000001.1"/>
</dbReference>
<keyword evidence="1" id="KW-0472">Membrane</keyword>